<gene>
    <name evidence="1" type="ORF">AVEN_267903_1</name>
</gene>
<evidence type="ECO:0000313" key="2">
    <source>
        <dbReference type="Proteomes" id="UP000499080"/>
    </source>
</evidence>
<name>A0A4Y2ANK8_ARAVE</name>
<dbReference type="EMBL" id="BGPR01081048">
    <property type="protein sequence ID" value="GBL81310.1"/>
    <property type="molecule type" value="Genomic_DNA"/>
</dbReference>
<sequence>MFASKGACTLANCSSAAQRNYYHVEITANHGKGANPHRTISQLPMEESVFGSALDLASVCKFDRADSKEDEGRSGLVVGSRPRDRRVAFRNPIPLKIRRVWGLLHAKSYGSVQTSSRWCGAEVWRGGCQLGCRPRHLTAVQNYEVRPCVASKRDVNLTSTLGGEYGGRY</sequence>
<proteinExistence type="predicted"/>
<protein>
    <submittedName>
        <fullName evidence="1">Uncharacterized protein</fullName>
    </submittedName>
</protein>
<reference evidence="1 2" key="1">
    <citation type="journal article" date="2019" name="Sci. Rep.">
        <title>Orb-weaving spider Araneus ventricosus genome elucidates the spidroin gene catalogue.</title>
        <authorList>
            <person name="Kono N."/>
            <person name="Nakamura H."/>
            <person name="Ohtoshi R."/>
            <person name="Moran D.A.P."/>
            <person name="Shinohara A."/>
            <person name="Yoshida Y."/>
            <person name="Fujiwara M."/>
            <person name="Mori M."/>
            <person name="Tomita M."/>
            <person name="Arakawa K."/>
        </authorList>
    </citation>
    <scope>NUCLEOTIDE SEQUENCE [LARGE SCALE GENOMIC DNA]</scope>
</reference>
<accession>A0A4Y2ANK8</accession>
<organism evidence="1 2">
    <name type="scientific">Araneus ventricosus</name>
    <name type="common">Orbweaver spider</name>
    <name type="synonym">Epeira ventricosa</name>
    <dbReference type="NCBI Taxonomy" id="182803"/>
    <lineage>
        <taxon>Eukaryota</taxon>
        <taxon>Metazoa</taxon>
        <taxon>Ecdysozoa</taxon>
        <taxon>Arthropoda</taxon>
        <taxon>Chelicerata</taxon>
        <taxon>Arachnida</taxon>
        <taxon>Araneae</taxon>
        <taxon>Araneomorphae</taxon>
        <taxon>Entelegynae</taxon>
        <taxon>Araneoidea</taxon>
        <taxon>Araneidae</taxon>
        <taxon>Araneus</taxon>
    </lineage>
</organism>
<keyword evidence="2" id="KW-1185">Reference proteome</keyword>
<dbReference type="AlphaFoldDB" id="A0A4Y2ANK8"/>
<evidence type="ECO:0000313" key="1">
    <source>
        <dbReference type="EMBL" id="GBL81310.1"/>
    </source>
</evidence>
<comment type="caution">
    <text evidence="1">The sequence shown here is derived from an EMBL/GenBank/DDBJ whole genome shotgun (WGS) entry which is preliminary data.</text>
</comment>
<dbReference type="Proteomes" id="UP000499080">
    <property type="component" value="Unassembled WGS sequence"/>
</dbReference>